<dbReference type="BioCyc" id="CSTA292563:G1353-2782-MONOMER"/>
<evidence type="ECO:0000256" key="1">
    <source>
        <dbReference type="ARBA" id="ARBA00023118"/>
    </source>
</evidence>
<proteinExistence type="predicted"/>
<dbReference type="PATRIC" id="fig|292563.3.peg.2896"/>
<evidence type="ECO:0000313" key="2">
    <source>
        <dbReference type="EMBL" id="AFZ48719.1"/>
    </source>
</evidence>
<reference evidence="3" key="1">
    <citation type="journal article" date="2013" name="Proc. Natl. Acad. Sci. U.S.A.">
        <title>Improving the coverage of the cyanobacterial phylum using diversity-driven genome sequencing.</title>
        <authorList>
            <person name="Shih P.M."/>
            <person name="Wu D."/>
            <person name="Latifi A."/>
            <person name="Axen S.D."/>
            <person name="Fewer D.P."/>
            <person name="Talla E."/>
            <person name="Calteau A."/>
            <person name="Cai F."/>
            <person name="Tandeau de Marsac N."/>
            <person name="Rippka R."/>
            <person name="Herdman M."/>
            <person name="Sivonen K."/>
            <person name="Coursin T."/>
            <person name="Laurent T."/>
            <person name="Goodwin L."/>
            <person name="Nolan M."/>
            <person name="Davenport K.W."/>
            <person name="Han C.S."/>
            <person name="Rubin E.M."/>
            <person name="Eisen J.A."/>
            <person name="Woyke T."/>
            <person name="Gugger M."/>
            <person name="Kerfeld C.A."/>
        </authorList>
    </citation>
    <scope>NUCLEOTIDE SEQUENCE [LARGE SCALE GENOMIC DNA]</scope>
    <source>
        <strain evidence="3">ATCC 29140 / PCC 7202</strain>
    </source>
</reference>
<dbReference type="Pfam" id="PF09704">
    <property type="entry name" value="Cas_Cas5d"/>
    <property type="match status" value="1"/>
</dbReference>
<dbReference type="KEGG" id="csn:Cyast_2777"/>
<dbReference type="Proteomes" id="UP000010483">
    <property type="component" value="Chromosome"/>
</dbReference>
<dbReference type="HOGENOM" id="CLU_1222674_0_0_3"/>
<dbReference type="GO" id="GO:0051607">
    <property type="term" value="P:defense response to virus"/>
    <property type="evidence" value="ECO:0007669"/>
    <property type="project" value="UniProtKB-KW"/>
</dbReference>
<sequence>MIFLYFKAPFASFRPFQSGSYRSTTPIPSPSTVYGILLNLAGIELRDDINKPISNNCQDLPSLKVAIALLSGKSDKIVLSQQLHNYPVGNSGKELAKKTYGNKYWISPVRREVLINHEFIVGIKGNSDIETKIIKGLNGELEKSRYGLPFAGDNNFLFDSIEIIEQPQLARWFFPIQDHTRAHHQICRLTTWIDREDNTKTKIKVFAPTDFTTQPPEKVWITLPQ</sequence>
<dbReference type="eggNOG" id="ENOG502ZKD1">
    <property type="taxonomic scope" value="Bacteria"/>
</dbReference>
<dbReference type="NCBIfam" id="TIGR02593">
    <property type="entry name" value="CRISPR_cas5"/>
    <property type="match status" value="1"/>
</dbReference>
<keyword evidence="3" id="KW-1185">Reference proteome</keyword>
<dbReference type="NCBIfam" id="TIGR02586">
    <property type="entry name" value="cas5_cmx5_devS"/>
    <property type="match status" value="1"/>
</dbReference>
<organism evidence="2 3">
    <name type="scientific">Cyanobacterium stanieri (strain ATCC 29140 / PCC 7202)</name>
    <dbReference type="NCBI Taxonomy" id="292563"/>
    <lineage>
        <taxon>Bacteria</taxon>
        <taxon>Bacillati</taxon>
        <taxon>Cyanobacteriota</taxon>
        <taxon>Cyanophyceae</taxon>
        <taxon>Oscillatoriophycideae</taxon>
        <taxon>Chroococcales</taxon>
        <taxon>Geminocystaceae</taxon>
        <taxon>Cyanobacterium</taxon>
    </lineage>
</organism>
<accession>K9YPD2</accession>
<gene>
    <name evidence="2" type="ordered locus">Cyast_2777</name>
</gene>
<dbReference type="AlphaFoldDB" id="K9YPD2"/>
<evidence type="ECO:0000313" key="3">
    <source>
        <dbReference type="Proteomes" id="UP000010483"/>
    </source>
</evidence>
<dbReference type="InterPro" id="IPR021124">
    <property type="entry name" value="CRISPR-assoc_prot_Cas5"/>
</dbReference>
<dbReference type="EMBL" id="CP003940">
    <property type="protein sequence ID" value="AFZ48719.1"/>
    <property type="molecule type" value="Genomic_DNA"/>
</dbReference>
<dbReference type="InterPro" id="IPR013415">
    <property type="entry name" value="Cas5_Cmx5_DevS"/>
</dbReference>
<dbReference type="InterPro" id="IPR013422">
    <property type="entry name" value="CRISPR-assoc_prot_Cas5_N"/>
</dbReference>
<name>K9YPD2_CYASC</name>
<dbReference type="Gene3D" id="3.30.70.2660">
    <property type="match status" value="1"/>
</dbReference>
<dbReference type="GO" id="GO:0043571">
    <property type="term" value="P:maintenance of CRISPR repeat elements"/>
    <property type="evidence" value="ECO:0007669"/>
    <property type="project" value="InterPro"/>
</dbReference>
<protein>
    <submittedName>
        <fullName evidence="2">CRISPR-associated protein DevS</fullName>
    </submittedName>
</protein>
<keyword evidence="1" id="KW-0051">Antiviral defense</keyword>